<name>A0A154PET7_DUFNO</name>
<evidence type="ECO:0000313" key="2">
    <source>
        <dbReference type="EMBL" id="KZC10363.1"/>
    </source>
</evidence>
<proteinExistence type="predicted"/>
<gene>
    <name evidence="2" type="ORF">WN55_01479</name>
</gene>
<reference evidence="2 3" key="1">
    <citation type="submission" date="2015-07" db="EMBL/GenBank/DDBJ databases">
        <title>The genome of Dufourea novaeangliae.</title>
        <authorList>
            <person name="Pan H."/>
            <person name="Kapheim K."/>
        </authorList>
    </citation>
    <scope>NUCLEOTIDE SEQUENCE [LARGE SCALE GENOMIC DNA]</scope>
    <source>
        <strain evidence="2">0120121106</strain>
        <tissue evidence="2">Whole body</tissue>
    </source>
</reference>
<keyword evidence="3" id="KW-1185">Reference proteome</keyword>
<feature type="compositionally biased region" description="Polar residues" evidence="1">
    <location>
        <begin position="9"/>
        <end position="24"/>
    </location>
</feature>
<evidence type="ECO:0000313" key="3">
    <source>
        <dbReference type="Proteomes" id="UP000076502"/>
    </source>
</evidence>
<evidence type="ECO:0000256" key="1">
    <source>
        <dbReference type="SAM" id="MobiDB-lite"/>
    </source>
</evidence>
<dbReference type="AlphaFoldDB" id="A0A154PET7"/>
<accession>A0A154PET7</accession>
<feature type="region of interest" description="Disordered" evidence="1">
    <location>
        <begin position="1"/>
        <end position="24"/>
    </location>
</feature>
<dbReference type="EMBL" id="KQ434889">
    <property type="protein sequence ID" value="KZC10363.1"/>
    <property type="molecule type" value="Genomic_DNA"/>
</dbReference>
<protein>
    <submittedName>
        <fullName evidence="2">Uncharacterized protein</fullName>
    </submittedName>
</protein>
<sequence>MDVSEDSSRAWSRQLGQEKAGSSSVHQSRVAGCIITHARLDDTRAVSLFIRPSLKHAGTVPSCFLLVSGTILSVGSHVAGVEFPR</sequence>
<dbReference type="Proteomes" id="UP000076502">
    <property type="component" value="Unassembled WGS sequence"/>
</dbReference>
<organism evidence="2 3">
    <name type="scientific">Dufourea novaeangliae</name>
    <name type="common">Sweat bee</name>
    <dbReference type="NCBI Taxonomy" id="178035"/>
    <lineage>
        <taxon>Eukaryota</taxon>
        <taxon>Metazoa</taxon>
        <taxon>Ecdysozoa</taxon>
        <taxon>Arthropoda</taxon>
        <taxon>Hexapoda</taxon>
        <taxon>Insecta</taxon>
        <taxon>Pterygota</taxon>
        <taxon>Neoptera</taxon>
        <taxon>Endopterygota</taxon>
        <taxon>Hymenoptera</taxon>
        <taxon>Apocrita</taxon>
        <taxon>Aculeata</taxon>
        <taxon>Apoidea</taxon>
        <taxon>Anthophila</taxon>
        <taxon>Halictidae</taxon>
        <taxon>Rophitinae</taxon>
        <taxon>Dufourea</taxon>
    </lineage>
</organism>